<sequence length="428" mass="47135">MAWEGKSSLDQLRENLRQRKKSVLIGVAVLISLIIIITLSTTLTRSTSIKTVSIGPSSEWNQESVGAPDKANSLQETKTGSEAVLRAEAMSVPGPLACTDSVACQSNSNGNKAEITSKSTKPLPTSTPTPRPTSKIASDAGHVKFAKGIFKGWAAEEFEWNNSDHWEYADKSKVPASMFAASGISLNSGNSKQPIRTKNGWGGEKIILLEWKRNELTDTNIWLLNTVIDQHFGSPHWPYRGELDIFEMFTQDKINIPNSSQEGFNGVADRDYGQFTLHMGKDKSKPCFCPASPSKSMWFANTKPMVTACGAQFPNSARNSMAIIFLNEKSGQSLQLVYNPNVKKSVSKNGQTIYDIDITTSLSTKKVENNENLFWGVPANNECVKTGGHNPTTGFPFFEDFRLVLEEQLRTAGAGFDLIDFRILRRPA</sequence>
<dbReference type="AlphaFoldDB" id="F0WEK0"/>
<dbReference type="EMBL" id="FR824216">
    <property type="protein sequence ID" value="CCA22882.1"/>
    <property type="molecule type" value="Genomic_DNA"/>
</dbReference>
<reference evidence="3" key="1">
    <citation type="journal article" date="2011" name="PLoS Biol.">
        <title>Gene gain and loss during evolution of obligate parasitism in the white rust pathogen of Arabidopsis thaliana.</title>
        <authorList>
            <person name="Kemen E."/>
            <person name="Gardiner A."/>
            <person name="Schultz-Larsen T."/>
            <person name="Kemen A.C."/>
            <person name="Balmuth A.L."/>
            <person name="Robert-Seilaniantz A."/>
            <person name="Bailey K."/>
            <person name="Holub E."/>
            <person name="Studholme D.J."/>
            <person name="Maclean D."/>
            <person name="Jones J.D."/>
        </authorList>
    </citation>
    <scope>NUCLEOTIDE SEQUENCE</scope>
</reference>
<protein>
    <submittedName>
        <fullName evidence="4">Uncharacterized protein AlNc14C171G8015</fullName>
    </submittedName>
    <submittedName>
        <fullName evidence="3">Uncharacterized protein AlNc14C75G5051</fullName>
    </submittedName>
</protein>
<organism evidence="3">
    <name type="scientific">Albugo laibachii Nc14</name>
    <dbReference type="NCBI Taxonomy" id="890382"/>
    <lineage>
        <taxon>Eukaryota</taxon>
        <taxon>Sar</taxon>
        <taxon>Stramenopiles</taxon>
        <taxon>Oomycota</taxon>
        <taxon>Peronosporomycetes</taxon>
        <taxon>Albuginales</taxon>
        <taxon>Albuginaceae</taxon>
        <taxon>Albugo</taxon>
    </lineage>
</organism>
<keyword evidence="2" id="KW-0472">Membrane</keyword>
<evidence type="ECO:0000256" key="2">
    <source>
        <dbReference type="SAM" id="Phobius"/>
    </source>
</evidence>
<keyword evidence="2" id="KW-1133">Transmembrane helix</keyword>
<evidence type="ECO:0000313" key="4">
    <source>
        <dbReference type="EMBL" id="CCA22882.1"/>
    </source>
</evidence>
<feature type="transmembrane region" description="Helical" evidence="2">
    <location>
        <begin position="23"/>
        <end position="43"/>
    </location>
</feature>
<name>F0WEK0_9STRA</name>
<evidence type="ECO:0000256" key="1">
    <source>
        <dbReference type="SAM" id="MobiDB-lite"/>
    </source>
</evidence>
<feature type="region of interest" description="Disordered" evidence="1">
    <location>
        <begin position="107"/>
        <end position="136"/>
    </location>
</feature>
<accession>F0WEK0</accession>
<dbReference type="HOGENOM" id="CLU_596527_0_0_1"/>
<evidence type="ECO:0000313" key="3">
    <source>
        <dbReference type="EMBL" id="CCA19632.1"/>
    </source>
</evidence>
<dbReference type="EMBL" id="FR824120">
    <property type="protein sequence ID" value="CCA19632.1"/>
    <property type="molecule type" value="Genomic_DNA"/>
</dbReference>
<reference evidence="3" key="2">
    <citation type="submission" date="2011-02" db="EMBL/GenBank/DDBJ databases">
        <authorList>
            <person name="MacLean D."/>
        </authorList>
    </citation>
    <scope>NUCLEOTIDE SEQUENCE</scope>
</reference>
<keyword evidence="2" id="KW-0812">Transmembrane</keyword>
<gene>
    <name evidence="3" type="primary">AlNc14C75G5051</name>
    <name evidence="4" type="synonym">AlNc14C171G8015</name>
    <name evidence="3" type="ORF">ALNC14_057750</name>
    <name evidence="4" type="ORF">ALNC14_090250</name>
</gene>
<proteinExistence type="predicted"/>